<organism evidence="2 3">
    <name type="scientific">Collybia nuda</name>
    <dbReference type="NCBI Taxonomy" id="64659"/>
    <lineage>
        <taxon>Eukaryota</taxon>
        <taxon>Fungi</taxon>
        <taxon>Dikarya</taxon>
        <taxon>Basidiomycota</taxon>
        <taxon>Agaricomycotina</taxon>
        <taxon>Agaricomycetes</taxon>
        <taxon>Agaricomycetidae</taxon>
        <taxon>Agaricales</taxon>
        <taxon>Tricholomatineae</taxon>
        <taxon>Clitocybaceae</taxon>
        <taxon>Collybia</taxon>
    </lineage>
</organism>
<dbReference type="EMBL" id="MU150313">
    <property type="protein sequence ID" value="KAF9459632.1"/>
    <property type="molecule type" value="Genomic_DNA"/>
</dbReference>
<feature type="domain" description="DUF6697" evidence="1">
    <location>
        <begin position="3"/>
        <end position="86"/>
    </location>
</feature>
<keyword evidence="3" id="KW-1185">Reference proteome</keyword>
<protein>
    <recommendedName>
        <fullName evidence="1">DUF6697 domain-containing protein</fullName>
    </recommendedName>
</protein>
<dbReference type="InterPro" id="IPR046520">
    <property type="entry name" value="DUF6697"/>
</dbReference>
<evidence type="ECO:0000313" key="3">
    <source>
        <dbReference type="Proteomes" id="UP000807353"/>
    </source>
</evidence>
<dbReference type="AlphaFoldDB" id="A0A9P5XXM4"/>
<dbReference type="OrthoDB" id="3176940at2759"/>
<comment type="caution">
    <text evidence="2">The sequence shown here is derived from an EMBL/GenBank/DDBJ whole genome shotgun (WGS) entry which is preliminary data.</text>
</comment>
<sequence length="101" mass="11558">MQAPPLTKEEWANQKPKVCRAWAKHELGREPTVFELNRALKTRSEYTHIMTDQVSEAFLRGEETMAVYTLQCVGYDVVFQLNLAEKSPVWIPPPPKPKGFG</sequence>
<dbReference type="Pfam" id="PF20411">
    <property type="entry name" value="DUF6697"/>
    <property type="match status" value="1"/>
</dbReference>
<proteinExistence type="predicted"/>
<evidence type="ECO:0000259" key="1">
    <source>
        <dbReference type="Pfam" id="PF20411"/>
    </source>
</evidence>
<gene>
    <name evidence="2" type="ORF">BDZ94DRAFT_1312251</name>
</gene>
<name>A0A9P5XXM4_9AGAR</name>
<dbReference type="Proteomes" id="UP000807353">
    <property type="component" value="Unassembled WGS sequence"/>
</dbReference>
<reference evidence="2" key="1">
    <citation type="submission" date="2020-11" db="EMBL/GenBank/DDBJ databases">
        <authorList>
            <consortium name="DOE Joint Genome Institute"/>
            <person name="Ahrendt S."/>
            <person name="Riley R."/>
            <person name="Andreopoulos W."/>
            <person name="Labutti K."/>
            <person name="Pangilinan J."/>
            <person name="Ruiz-Duenas F.J."/>
            <person name="Barrasa J.M."/>
            <person name="Sanchez-Garcia M."/>
            <person name="Camarero S."/>
            <person name="Miyauchi S."/>
            <person name="Serrano A."/>
            <person name="Linde D."/>
            <person name="Babiker R."/>
            <person name="Drula E."/>
            <person name="Ayuso-Fernandez I."/>
            <person name="Pacheco R."/>
            <person name="Padilla G."/>
            <person name="Ferreira P."/>
            <person name="Barriuso J."/>
            <person name="Kellner H."/>
            <person name="Castanera R."/>
            <person name="Alfaro M."/>
            <person name="Ramirez L."/>
            <person name="Pisabarro A.G."/>
            <person name="Kuo A."/>
            <person name="Tritt A."/>
            <person name="Lipzen A."/>
            <person name="He G."/>
            <person name="Yan M."/>
            <person name="Ng V."/>
            <person name="Cullen D."/>
            <person name="Martin F."/>
            <person name="Rosso M.-N."/>
            <person name="Henrissat B."/>
            <person name="Hibbett D."/>
            <person name="Martinez A.T."/>
            <person name="Grigoriev I.V."/>
        </authorList>
    </citation>
    <scope>NUCLEOTIDE SEQUENCE</scope>
    <source>
        <strain evidence="2">CBS 247.69</strain>
    </source>
</reference>
<evidence type="ECO:0000313" key="2">
    <source>
        <dbReference type="EMBL" id="KAF9459632.1"/>
    </source>
</evidence>
<accession>A0A9P5XXM4</accession>